<keyword evidence="3" id="KW-1015">Disulfide bond</keyword>
<feature type="compositionally biased region" description="Basic and acidic residues" evidence="5">
    <location>
        <begin position="1527"/>
        <end position="1542"/>
    </location>
</feature>
<evidence type="ECO:0000256" key="2">
    <source>
        <dbReference type="ARBA" id="ARBA00022490"/>
    </source>
</evidence>
<feature type="compositionally biased region" description="Polar residues" evidence="5">
    <location>
        <begin position="1543"/>
        <end position="1553"/>
    </location>
</feature>
<evidence type="ECO:0000313" key="7">
    <source>
        <dbReference type="Proteomes" id="UP000694380"/>
    </source>
</evidence>
<dbReference type="FunFam" id="2.60.40.10:FF:000425">
    <property type="entry name" value="Myosin light chain kinase"/>
    <property type="match status" value="1"/>
</dbReference>
<dbReference type="InterPro" id="IPR003599">
    <property type="entry name" value="Ig_sub"/>
</dbReference>
<dbReference type="FunFam" id="2.60.40.10:FF:000714">
    <property type="entry name" value="Titin novex-3"/>
    <property type="match status" value="1"/>
</dbReference>
<reference evidence="6" key="1">
    <citation type="submission" date="2025-08" db="UniProtKB">
        <authorList>
            <consortium name="Ensembl"/>
        </authorList>
    </citation>
    <scope>IDENTIFICATION</scope>
</reference>
<dbReference type="InterPro" id="IPR003598">
    <property type="entry name" value="Ig_sub2"/>
</dbReference>
<feature type="region of interest" description="Disordered" evidence="5">
    <location>
        <begin position="318"/>
        <end position="339"/>
    </location>
</feature>
<dbReference type="PROSITE" id="PS50835">
    <property type="entry name" value="IG_LIKE"/>
    <property type="match status" value="6"/>
</dbReference>
<dbReference type="InterPro" id="IPR007110">
    <property type="entry name" value="Ig-like_dom"/>
</dbReference>
<reference evidence="6" key="2">
    <citation type="submission" date="2025-09" db="UniProtKB">
        <authorList>
            <consortium name="Ensembl"/>
        </authorList>
    </citation>
    <scope>IDENTIFICATION</scope>
</reference>
<sequence>MRDAFSDSEDHLDHGFVSVQRCASRTSSISSWSETLKPSFTQKLKFRSVLEGDPAVFQCKLVACPTPAITWFHNNRPIPKELRRIIKMESDMHFHSSSLEVRDVRERDSGSYKVFAINSEGSAESTASLLVAQREEQNAKYLDFLRKSKRTHESIECLVQKRKEGRLKVYLRCIGSPFDKRQETEKMLRDLPPAKGMVRTISFPKLPVLRGQEFVYDKEQVGSKRTARHKDHGSDALLDEEIKIKLQRLREAKRTMLEKKKLSLSQTETETESRLESVRTRDFRDGKDRGTPPVHWAIESEAIRSDFQTIKPIHTCTSSPKMPCGEEGAAHHPKPEPVRMPEDFHLRMERILGLSKPSQSPRDFPGGSIAAETFQTKSLITLKEPTREQFRGDPPLEQPEPIAKATSIDHSYAHKEPQDSRIDTKPKEHLEEFQAMTAKKKSPESIIYVLLCDGLSESTKLENVMSETITININEPVDTFESIQTEKGEENAMLVLEDSAEIRESALVEVCEIKEKPARSESPILTLLEPAPPFFVHEIESQEAKEGETCIFGCHFRGHPQPIVTWYNNDKPISRNQGYAIHTTESRSTLTFRSVLPPHEGSITCVIFNEYGTATTSGMLKVKIKGRIEAEPFTTDEVELLKDYTEEEEELSFLFDKMKENQPAFSSESKATLYVPQGNLSIPCVSDSDLLSFPVEIKIIAPTPTPEQDEELKEIVHPVEFVPEPSPQDQVSQTIKHKFKFSFDVVNEPPKIVKETQKYINCREGDSVVLECSISGEPQPIVTWFRNGKILTPTEKFQFVEEEDGSYRLHIGEVSVSDAGTYKCVAENTAGVIETVSNLTVESGVQSFYSHVEQIRDEEETVLGRSVQIQEEVAKELLHNLYESSVGYTAGKFNDGEYSASQYFHNLSTLRQVELMEKEQHTSSNETESELPRFMCDVRKSILTEDQAITETPGFQQQIEKEETVNVSEQAESKIEEAKTFAFVGDLSQVSHPEEPSISENPDFQLSILKEEKINVSEQVKSKIEEANVPSSVDDLSQVPLPEEPLISESPDFQHQTEKEEMIKVKEQVESKIEAKIFAFVGNLIQVPHTEDEPIIESPDFQLPSELEEKINVGEQVKSKIKEAEVLASLGDLNQLPLSVELRDHPDKTDEIKTEITTTEFTLKNQLQKIIESHTEKATYSNIEIPASQDTDGEVKSVKGKDAACEKKQYLKKTVPEEYNFSNAVTDLPHLDSRNTPSKSFSDGNEMEVKGAGHFSEKLEPEQESPAHERTLGTPPVALSFSDNLDAPFTNVNDQIHVFEQELSAKRNEFEDHSFFSPISKMVQEDRDLYEKDICDTNLNRTFRDSTTIEEKDAPYSHAISDEFKGTSELEQLGFYDPNKVIQQEEHIGQQERTIEGNEHDYRSFAFDTQENVFLHDKKLSDVGETEQKETYHQEQTLGKIEPETYNILFDLKQAPSVIENVDQNFQEQIRRQQEETHLKGQDPASDPDTANIVFDLKQVYSAIENLGQEPERLLQNEIYFKDQHSASERMEPDTHHMEENVQKTTSPTGQGIDSCQEFSKESEAISKKDNSQEDTLSLEKVEPQIQGLALNLKQHAMIFSEEFVSKETGSISPEEMCSLNQVSSPEIVETETESFINHLQINDALVEEISLSEELRHNYKMQLEGVYVQERTLSTETGVSEMQIFKSDLADIPLSTEQGSPAKGIDYSEKNVCVEESFKEQIKDLILEQTEPSPSVESKMSVSQYFQNLVQETDVSEGVESLETIDPKADNFITDLKKAAKDKEPTACKLEQEQTQVLRVEQATMKEISRSTFNGSKTETVCYTKGIPEDQHAIQRESDTQDRDISFAQFLRSLRNEESIVQERQSREELIASEKQECNLEDQLENEISFQTKDIVNAAVGNLDERVRSQDVLQCQELNAGQVSEPEPCVSLSTYLLSAGQQEIPDVKDPIFQAFDRKECITSLEVEDVTFSTVYDYYNQQQELTRPLSPESEMSIEIASTSGDELTESERFYTPPSSVENFESPMSFESYHTPAGTPERYSTPSEEPSFNRKSPSDLVRDGTPQECYTTPTSEYPEPRTLRSSFQERRSPCEEQRSEMFGTPCEAVEPKGNEMPPAFIKPLPKRTVYENSPLGFIAEVIGFPVPDVKWYRNKSLLEPDQRVRIEKEGDICILEIHNVQKSEEGEYICHAVNIIGEAKSITQVEVLPQDGRSLALPPPVTHQHVIEFDMEQNKTSRTPSPQEILLEVELDENEVTEIEKQVKIVTIPEFTTDNKSMIVFLDVLPFALVKQTTGLTAKGDEDVKIDFEVTEMPPRFTTPLFDLEIVENSEAVFECTVTGSPTPQVQWFKENTCITADGGSYIVTDEKGNHSLKIQNVGHSDSGTYRCKAANSVGEAICKSSLVVLDSQRALASRSGDGMTDIVLGKAMGRPQKFDLLVDSTLPNGNQTEIELEFEFERDTDDSQKAVKLVAVTEQECEEEGEKCVNINFDVFAGPSKEEKIEFKAESSDSCSFEFQVTEAPPKFIKHIFDCTSSVGTSACFQCLVVGAPNPSISWYKDGILLEGNRYCMEEKQMGYHNLIIGNLIQNDEGEYRCVAANRAGTADTSAVLNIC</sequence>
<feature type="region of interest" description="Disordered" evidence="5">
    <location>
        <begin position="2001"/>
        <end position="2100"/>
    </location>
</feature>
<dbReference type="Pfam" id="PF07679">
    <property type="entry name" value="I-set"/>
    <property type="match status" value="6"/>
</dbReference>
<evidence type="ECO:0000256" key="1">
    <source>
        <dbReference type="ARBA" id="ARBA00004496"/>
    </source>
</evidence>
<dbReference type="InterPro" id="IPR013783">
    <property type="entry name" value="Ig-like_fold"/>
</dbReference>
<feature type="compositionally biased region" description="Basic and acidic residues" evidence="5">
    <location>
        <begin position="2077"/>
        <end position="2098"/>
    </location>
</feature>
<dbReference type="InterPro" id="IPR036179">
    <property type="entry name" value="Ig-like_dom_sf"/>
</dbReference>
<dbReference type="PANTHER" id="PTHR47633">
    <property type="entry name" value="IMMUNOGLOBULIN"/>
    <property type="match status" value="1"/>
</dbReference>
<dbReference type="Gene3D" id="2.60.40.10">
    <property type="entry name" value="Immunoglobulins"/>
    <property type="match status" value="6"/>
</dbReference>
<dbReference type="FunFam" id="2.60.40.10:FF:000032">
    <property type="entry name" value="palladin isoform X1"/>
    <property type="match status" value="1"/>
</dbReference>
<dbReference type="SMART" id="SM00409">
    <property type="entry name" value="IG"/>
    <property type="match status" value="6"/>
</dbReference>
<dbReference type="GO" id="GO:0005737">
    <property type="term" value="C:cytoplasm"/>
    <property type="evidence" value="ECO:0007669"/>
    <property type="project" value="UniProtKB-SubCell"/>
</dbReference>
<protein>
    <submittedName>
        <fullName evidence="6">Uncharacterized protein</fullName>
    </submittedName>
</protein>
<evidence type="ECO:0000256" key="3">
    <source>
        <dbReference type="ARBA" id="ARBA00023157"/>
    </source>
</evidence>
<dbReference type="FunFam" id="2.60.40.10:FF:000779">
    <property type="entry name" value="Titin b"/>
    <property type="match status" value="3"/>
</dbReference>
<dbReference type="OrthoDB" id="5969272at2759"/>
<dbReference type="Proteomes" id="UP000694380">
    <property type="component" value="Unplaced"/>
</dbReference>
<dbReference type="OMA" id="STEHTHC"/>
<dbReference type="SUPFAM" id="SSF48726">
    <property type="entry name" value="Immunoglobulin"/>
    <property type="match status" value="6"/>
</dbReference>
<dbReference type="SMART" id="SM00408">
    <property type="entry name" value="IGc2"/>
    <property type="match status" value="6"/>
</dbReference>
<keyword evidence="2" id="KW-0963">Cytoplasm</keyword>
<dbReference type="InterPro" id="IPR013098">
    <property type="entry name" value="Ig_I-set"/>
</dbReference>
<keyword evidence="7" id="KW-1185">Reference proteome</keyword>
<evidence type="ECO:0000313" key="6">
    <source>
        <dbReference type="Ensembl" id="ENSCPBP00000002711.1"/>
    </source>
</evidence>
<feature type="compositionally biased region" description="Basic and acidic residues" evidence="5">
    <location>
        <begin position="328"/>
        <end position="339"/>
    </location>
</feature>
<name>A0A8C3FB07_CHRPI</name>
<comment type="subcellular location">
    <subcellularLocation>
        <location evidence="1">Cytoplasm</location>
    </subcellularLocation>
</comment>
<organism evidence="6 7">
    <name type="scientific">Chrysemys picta bellii</name>
    <name type="common">Western painted turtle</name>
    <name type="synonym">Emys bellii</name>
    <dbReference type="NCBI Taxonomy" id="8478"/>
    <lineage>
        <taxon>Eukaryota</taxon>
        <taxon>Metazoa</taxon>
        <taxon>Chordata</taxon>
        <taxon>Craniata</taxon>
        <taxon>Vertebrata</taxon>
        <taxon>Euteleostomi</taxon>
        <taxon>Archelosauria</taxon>
        <taxon>Testudinata</taxon>
        <taxon>Testudines</taxon>
        <taxon>Cryptodira</taxon>
        <taxon>Durocryptodira</taxon>
        <taxon>Testudinoidea</taxon>
        <taxon>Emydidae</taxon>
        <taxon>Chrysemys</taxon>
    </lineage>
</organism>
<feature type="compositionally biased region" description="Polar residues" evidence="5">
    <location>
        <begin position="1234"/>
        <end position="1243"/>
    </location>
</feature>
<evidence type="ECO:0000256" key="4">
    <source>
        <dbReference type="ARBA" id="ARBA00023319"/>
    </source>
</evidence>
<feature type="compositionally biased region" description="Polar residues" evidence="5">
    <location>
        <begin position="2041"/>
        <end position="2054"/>
    </location>
</feature>
<proteinExistence type="predicted"/>
<feature type="region of interest" description="Disordered" evidence="5">
    <location>
        <begin position="1227"/>
        <end position="1248"/>
    </location>
</feature>
<gene>
    <name evidence="6" type="primary">LOC101932983</name>
</gene>
<accession>A0A8C3FB07</accession>
<evidence type="ECO:0000256" key="5">
    <source>
        <dbReference type="SAM" id="MobiDB-lite"/>
    </source>
</evidence>
<keyword evidence="4" id="KW-0393">Immunoglobulin domain</keyword>
<dbReference type="GeneTree" id="ENSGT01110000267173"/>
<dbReference type="PANTHER" id="PTHR47633:SF14">
    <property type="entry name" value="IG-LIKE DOMAIN-CONTAINING PROTEIN"/>
    <property type="match status" value="1"/>
</dbReference>
<dbReference type="GeneID" id="101932983"/>
<dbReference type="GO" id="GO:0004672">
    <property type="term" value="F:protein kinase activity"/>
    <property type="evidence" value="ECO:0007669"/>
    <property type="project" value="TreeGrafter"/>
</dbReference>
<dbReference type="Ensembl" id="ENSCPBT00000003302.1">
    <property type="protein sequence ID" value="ENSCPBP00000002711.1"/>
    <property type="gene ID" value="ENSCPBG00000002177.1"/>
</dbReference>
<feature type="region of interest" description="Disordered" evidence="5">
    <location>
        <begin position="1527"/>
        <end position="1553"/>
    </location>
</feature>
<dbReference type="KEGG" id="cpic:101932983"/>